<dbReference type="PANTHER" id="PTHR43399:SF4">
    <property type="entry name" value="CELL WALL-ASSOCIATED PROTEASE"/>
    <property type="match status" value="1"/>
</dbReference>
<dbReference type="HOGENOM" id="CLU_050075_1_1_1"/>
<dbReference type="SUPFAM" id="SSF52743">
    <property type="entry name" value="Subtilisin-like"/>
    <property type="match status" value="1"/>
</dbReference>
<gene>
    <name evidence="7" type="ORF">TRIATDRAFT_53348</name>
</gene>
<dbReference type="PROSITE" id="PS51892">
    <property type="entry name" value="SUBTILASE"/>
    <property type="match status" value="1"/>
</dbReference>
<dbReference type="InterPro" id="IPR051048">
    <property type="entry name" value="Peptidase_S8/S53_subtilisin"/>
</dbReference>
<evidence type="ECO:0000256" key="5">
    <source>
        <dbReference type="PROSITE-ProRule" id="PRU01240"/>
    </source>
</evidence>
<feature type="active site" description="Charge relay system" evidence="5">
    <location>
        <position position="35"/>
    </location>
</feature>
<keyword evidence="3 5" id="KW-0378">Hydrolase</keyword>
<dbReference type="InterPro" id="IPR015500">
    <property type="entry name" value="Peptidase_S8_subtilisin-rel"/>
</dbReference>
<name>G9NL06_HYPAI</name>
<feature type="active site" description="Charge relay system" evidence="5">
    <location>
        <position position="74"/>
    </location>
</feature>
<reference evidence="7 8" key="1">
    <citation type="journal article" date="2011" name="Genome Biol.">
        <title>Comparative genome sequence analysis underscores mycoparasitism as the ancestral life style of Trichoderma.</title>
        <authorList>
            <person name="Kubicek C.P."/>
            <person name="Herrera-Estrella A."/>
            <person name="Seidl-Seiboth V."/>
            <person name="Martinez D.A."/>
            <person name="Druzhinina I.S."/>
            <person name="Thon M."/>
            <person name="Zeilinger S."/>
            <person name="Casas-Flores S."/>
            <person name="Horwitz B.A."/>
            <person name="Mukherjee P.K."/>
            <person name="Mukherjee M."/>
            <person name="Kredics L."/>
            <person name="Alcaraz L.D."/>
            <person name="Aerts A."/>
            <person name="Antal Z."/>
            <person name="Atanasova L."/>
            <person name="Cervantes-Badillo M.G."/>
            <person name="Challacombe J."/>
            <person name="Chertkov O."/>
            <person name="McCluskey K."/>
            <person name="Coulpier F."/>
            <person name="Deshpande N."/>
            <person name="von Doehren H."/>
            <person name="Ebbole D.J."/>
            <person name="Esquivel-Naranjo E.U."/>
            <person name="Fekete E."/>
            <person name="Flipphi M."/>
            <person name="Glaser F."/>
            <person name="Gomez-Rodriguez E.Y."/>
            <person name="Gruber S."/>
            <person name="Han C."/>
            <person name="Henrissat B."/>
            <person name="Hermosa R."/>
            <person name="Hernandez-Onate M."/>
            <person name="Karaffa L."/>
            <person name="Kosti I."/>
            <person name="Le Crom S."/>
            <person name="Lindquist E."/>
            <person name="Lucas S."/>
            <person name="Luebeck M."/>
            <person name="Luebeck P.S."/>
            <person name="Margeot A."/>
            <person name="Metz B."/>
            <person name="Misra M."/>
            <person name="Nevalainen H."/>
            <person name="Omann M."/>
            <person name="Packer N."/>
            <person name="Perrone G."/>
            <person name="Uresti-Rivera E.E."/>
            <person name="Salamov A."/>
            <person name="Schmoll M."/>
            <person name="Seiboth B."/>
            <person name="Shapiro H."/>
            <person name="Sukno S."/>
            <person name="Tamayo-Ramos J.A."/>
            <person name="Tisch D."/>
            <person name="Wiest A."/>
            <person name="Wilkinson H.H."/>
            <person name="Zhang M."/>
            <person name="Coutinho P.M."/>
            <person name="Kenerley C.M."/>
            <person name="Monte E."/>
            <person name="Baker S.E."/>
            <person name="Grigoriev I.V."/>
        </authorList>
    </citation>
    <scope>NUCLEOTIDE SEQUENCE [LARGE SCALE GENOMIC DNA]</scope>
    <source>
        <strain evidence="8">ATCC 20476 / IMI 206040</strain>
    </source>
</reference>
<comment type="caution">
    <text evidence="7">The sequence shown here is derived from an EMBL/GenBank/DDBJ whole genome shotgun (WGS) entry which is preliminary data.</text>
</comment>
<dbReference type="Gene3D" id="3.40.50.200">
    <property type="entry name" value="Peptidase S8/S53 domain"/>
    <property type="match status" value="1"/>
</dbReference>
<dbReference type="GeneID" id="25785133"/>
<evidence type="ECO:0000259" key="6">
    <source>
        <dbReference type="Pfam" id="PF00082"/>
    </source>
</evidence>
<dbReference type="PRINTS" id="PR00723">
    <property type="entry name" value="SUBTILISIN"/>
</dbReference>
<proteinExistence type="inferred from homology"/>
<dbReference type="Pfam" id="PF00082">
    <property type="entry name" value="Peptidase_S8"/>
    <property type="match status" value="1"/>
</dbReference>
<evidence type="ECO:0000313" key="8">
    <source>
        <dbReference type="Proteomes" id="UP000005426"/>
    </source>
</evidence>
<dbReference type="OMA" id="HAHIDND"/>
<accession>G9NL06</accession>
<evidence type="ECO:0000256" key="1">
    <source>
        <dbReference type="ARBA" id="ARBA00011073"/>
    </source>
</evidence>
<dbReference type="OrthoDB" id="206201at2759"/>
<keyword evidence="2 5" id="KW-0645">Protease</keyword>
<feature type="domain" description="Peptidase S8/S53" evidence="6">
    <location>
        <begin position="27"/>
        <end position="237"/>
    </location>
</feature>
<dbReference type="Proteomes" id="UP000005426">
    <property type="component" value="Unassembled WGS sequence"/>
</dbReference>
<dbReference type="CDD" id="cd00306">
    <property type="entry name" value="Peptidases_S8_S53"/>
    <property type="match status" value="1"/>
</dbReference>
<dbReference type="InterPro" id="IPR036852">
    <property type="entry name" value="Peptidase_S8/S53_dom_sf"/>
</dbReference>
<evidence type="ECO:0000313" key="7">
    <source>
        <dbReference type="EMBL" id="EHK48574.1"/>
    </source>
</evidence>
<dbReference type="InterPro" id="IPR000209">
    <property type="entry name" value="Peptidase_S8/S53_dom"/>
</dbReference>
<dbReference type="eggNOG" id="KOG4266">
    <property type="taxonomic scope" value="Eukaryota"/>
</dbReference>
<dbReference type="AlphaFoldDB" id="G9NL06"/>
<dbReference type="GO" id="GO:0004252">
    <property type="term" value="F:serine-type endopeptidase activity"/>
    <property type="evidence" value="ECO:0007669"/>
    <property type="project" value="UniProtKB-UniRule"/>
</dbReference>
<keyword evidence="4 5" id="KW-0720">Serine protease</keyword>
<evidence type="ECO:0000256" key="2">
    <source>
        <dbReference type="ARBA" id="ARBA00022670"/>
    </source>
</evidence>
<comment type="similarity">
    <text evidence="1 5">Belongs to the peptidase S8 family.</text>
</comment>
<sequence length="335" mass="37196">MFIQRYILPLPNNPADDITLESDPLKRNVRIAVLDTGFCVDDGDELVKGGEERVIRKRNFFSADEHAHIDNDGHGTHVVGLLLRFAPRAKIIVAKISNSKHEVAGNHQIVEALTWVSSDECRADIIVLSFGLGQNPNIKSSIKGLVEAGKIIFAAASNDRGNEPRAFPASQDGVFGIHVSDGKGNRVGMTPAPVRGDNFSTLGNAIDSWWDGEDVYISGSSFATPVAAAIAANALEFIRHNFASDRDCAKYFYTPLGMRELFRCLSDRIDGYDYVKPWKKHLWDNETQPEDTCSALRDIKTYGAQLWIELWIEKTSEASFQGFEKPRRYSEYGGA</sequence>
<protein>
    <recommendedName>
        <fullName evidence="6">Peptidase S8/S53 domain-containing protein</fullName>
    </recommendedName>
</protein>
<dbReference type="EMBL" id="ABDG02000018">
    <property type="protein sequence ID" value="EHK48574.1"/>
    <property type="molecule type" value="Genomic_DNA"/>
</dbReference>
<evidence type="ECO:0000256" key="4">
    <source>
        <dbReference type="ARBA" id="ARBA00022825"/>
    </source>
</evidence>
<feature type="active site" description="Charge relay system" evidence="5">
    <location>
        <position position="221"/>
    </location>
</feature>
<dbReference type="GO" id="GO:0006508">
    <property type="term" value="P:proteolysis"/>
    <property type="evidence" value="ECO:0007669"/>
    <property type="project" value="UniProtKB-KW"/>
</dbReference>
<dbReference type="STRING" id="452589.G9NL06"/>
<organism evidence="7 8">
    <name type="scientific">Hypocrea atroviridis (strain ATCC 20476 / IMI 206040)</name>
    <name type="common">Trichoderma atroviride</name>
    <dbReference type="NCBI Taxonomy" id="452589"/>
    <lineage>
        <taxon>Eukaryota</taxon>
        <taxon>Fungi</taxon>
        <taxon>Dikarya</taxon>
        <taxon>Ascomycota</taxon>
        <taxon>Pezizomycotina</taxon>
        <taxon>Sordariomycetes</taxon>
        <taxon>Hypocreomycetidae</taxon>
        <taxon>Hypocreales</taxon>
        <taxon>Hypocreaceae</taxon>
        <taxon>Trichoderma</taxon>
    </lineage>
</organism>
<evidence type="ECO:0000256" key="3">
    <source>
        <dbReference type="ARBA" id="ARBA00022801"/>
    </source>
</evidence>
<dbReference type="KEGG" id="tatv:25785133"/>
<keyword evidence="8" id="KW-1185">Reference proteome</keyword>
<dbReference type="PANTHER" id="PTHR43399">
    <property type="entry name" value="SUBTILISIN-RELATED"/>
    <property type="match status" value="1"/>
</dbReference>